<evidence type="ECO:0000313" key="1">
    <source>
        <dbReference type="EMBL" id="SBO96864.1"/>
    </source>
</evidence>
<accession>A0A1M4EDL3</accession>
<dbReference type="AlphaFoldDB" id="A0A1M4EDL3"/>
<organism evidence="1">
    <name type="scientific">Nonomuraea gerenzanensis</name>
    <dbReference type="NCBI Taxonomy" id="93944"/>
    <lineage>
        <taxon>Bacteria</taxon>
        <taxon>Bacillati</taxon>
        <taxon>Actinomycetota</taxon>
        <taxon>Actinomycetes</taxon>
        <taxon>Streptosporangiales</taxon>
        <taxon>Streptosporangiaceae</taxon>
        <taxon>Nonomuraea</taxon>
    </lineage>
</organism>
<sequence length="66" mass="6824">MAGRPISVSSTRPKISLTTSGGVDVTLKLAAKLPFAYDPATSWGTSSWITPTARCRRTAAPAGSTT</sequence>
<protein>
    <submittedName>
        <fullName evidence="1">Uncharacterized protein</fullName>
    </submittedName>
</protein>
<proteinExistence type="predicted"/>
<dbReference type="EMBL" id="LT559118">
    <property type="protein sequence ID" value="SBO96864.1"/>
    <property type="molecule type" value="Genomic_DNA"/>
</dbReference>
<gene>
    <name evidence="1" type="ORF">BN4615_P6380</name>
</gene>
<reference evidence="1" key="1">
    <citation type="submission" date="2016-04" db="EMBL/GenBank/DDBJ databases">
        <authorList>
            <person name="Evans L.H."/>
            <person name="Alamgir A."/>
            <person name="Owens N."/>
            <person name="Weber N.D."/>
            <person name="Virtaneva K."/>
            <person name="Barbian K."/>
            <person name="Babar A."/>
            <person name="Rosenke K."/>
        </authorList>
    </citation>
    <scope>NUCLEOTIDE SEQUENCE</scope>
    <source>
        <strain evidence="1">Nono1</strain>
    </source>
</reference>
<name>A0A1M4EDL3_9ACTN</name>